<gene>
    <name evidence="1" type="ORF">HOLDEFILI_00684</name>
</gene>
<organism evidence="1 2">
    <name type="scientific">Holdemania filiformis DSM 12042</name>
    <dbReference type="NCBI Taxonomy" id="545696"/>
    <lineage>
        <taxon>Bacteria</taxon>
        <taxon>Bacillati</taxon>
        <taxon>Bacillota</taxon>
        <taxon>Erysipelotrichia</taxon>
        <taxon>Erysipelotrichales</taxon>
        <taxon>Erysipelotrichaceae</taxon>
        <taxon>Holdemania</taxon>
    </lineage>
</organism>
<evidence type="ECO:0000313" key="2">
    <source>
        <dbReference type="Proteomes" id="UP000005950"/>
    </source>
</evidence>
<comment type="caution">
    <text evidence="1">The sequence shown here is derived from an EMBL/GenBank/DDBJ whole genome shotgun (WGS) entry which is preliminary data.</text>
</comment>
<accession>B9Y4F4</accession>
<name>B9Y4F4_9FIRM</name>
<dbReference type="Proteomes" id="UP000005950">
    <property type="component" value="Unassembled WGS sequence"/>
</dbReference>
<reference evidence="1 2" key="2">
    <citation type="submission" date="2009-02" db="EMBL/GenBank/DDBJ databases">
        <title>Draft genome sequence of Holdemania filiformis DSM 12042.</title>
        <authorList>
            <person name="Sudarsanam P."/>
            <person name="Ley R."/>
            <person name="Guruge J."/>
            <person name="Turnbaugh P.J."/>
            <person name="Mahowald M."/>
            <person name="Liep D."/>
            <person name="Gordon J."/>
        </authorList>
    </citation>
    <scope>NUCLEOTIDE SEQUENCE [LARGE SCALE GENOMIC DNA]</scope>
    <source>
        <strain evidence="1 2">DSM 12042</strain>
    </source>
</reference>
<protein>
    <submittedName>
        <fullName evidence="1">Uncharacterized protein</fullName>
    </submittedName>
</protein>
<dbReference type="HOGENOM" id="CLU_3271197_0_0_9"/>
<reference evidence="1 2" key="1">
    <citation type="submission" date="2008-12" db="EMBL/GenBank/DDBJ databases">
        <authorList>
            <person name="Fulton L."/>
            <person name="Clifton S."/>
            <person name="Fulton B."/>
            <person name="Xu J."/>
            <person name="Minx P."/>
            <person name="Pepin K.H."/>
            <person name="Johnson M."/>
            <person name="Bhonagiri V."/>
            <person name="Nash W.E."/>
            <person name="Mardis E.R."/>
            <person name="Wilson R.K."/>
        </authorList>
    </citation>
    <scope>NUCLEOTIDE SEQUENCE [LARGE SCALE GENOMIC DNA]</scope>
    <source>
        <strain evidence="1 2">DSM 12042</strain>
    </source>
</reference>
<dbReference type="STRING" id="545696.HOLDEFILI_00684"/>
<dbReference type="AlphaFoldDB" id="B9Y4F4"/>
<proteinExistence type="predicted"/>
<sequence>MTIFSIFNLLSVFLRIYYRKIELWNKNGKRSLSLVQRSPDF</sequence>
<evidence type="ECO:0000313" key="1">
    <source>
        <dbReference type="EMBL" id="EEF69133.1"/>
    </source>
</evidence>
<dbReference type="EMBL" id="ACCF01000046">
    <property type="protein sequence ID" value="EEF69133.1"/>
    <property type="molecule type" value="Genomic_DNA"/>
</dbReference>